<dbReference type="Proteomes" id="UP000188268">
    <property type="component" value="Unassembled WGS sequence"/>
</dbReference>
<dbReference type="OMA" id="SEEKTFM"/>
<name>A0A1R3GQS3_COCAP</name>
<keyword evidence="2" id="KW-1185">Reference proteome</keyword>
<dbReference type="OrthoDB" id="1913089at2759"/>
<dbReference type="AlphaFoldDB" id="A0A1R3GQS3"/>
<dbReference type="Gramene" id="OMO60443">
    <property type="protein sequence ID" value="OMO60443"/>
    <property type="gene ID" value="CCACVL1_24133"/>
</dbReference>
<organism evidence="1 2">
    <name type="scientific">Corchorus capsularis</name>
    <name type="common">Jute</name>
    <dbReference type="NCBI Taxonomy" id="210143"/>
    <lineage>
        <taxon>Eukaryota</taxon>
        <taxon>Viridiplantae</taxon>
        <taxon>Streptophyta</taxon>
        <taxon>Embryophyta</taxon>
        <taxon>Tracheophyta</taxon>
        <taxon>Spermatophyta</taxon>
        <taxon>Magnoliopsida</taxon>
        <taxon>eudicotyledons</taxon>
        <taxon>Gunneridae</taxon>
        <taxon>Pentapetalae</taxon>
        <taxon>rosids</taxon>
        <taxon>malvids</taxon>
        <taxon>Malvales</taxon>
        <taxon>Malvaceae</taxon>
        <taxon>Grewioideae</taxon>
        <taxon>Apeibeae</taxon>
        <taxon>Corchorus</taxon>
    </lineage>
</organism>
<dbReference type="EMBL" id="AWWV01013698">
    <property type="protein sequence ID" value="OMO60443.1"/>
    <property type="molecule type" value="Genomic_DNA"/>
</dbReference>
<comment type="caution">
    <text evidence="1">The sequence shown here is derived from an EMBL/GenBank/DDBJ whole genome shotgun (WGS) entry which is preliminary data.</text>
</comment>
<proteinExistence type="predicted"/>
<reference evidence="1 2" key="1">
    <citation type="submission" date="2013-09" db="EMBL/GenBank/DDBJ databases">
        <title>Corchorus capsularis genome sequencing.</title>
        <authorList>
            <person name="Alam M."/>
            <person name="Haque M.S."/>
            <person name="Islam M.S."/>
            <person name="Emdad E.M."/>
            <person name="Islam M.M."/>
            <person name="Ahmed B."/>
            <person name="Halim A."/>
            <person name="Hossen Q.M.M."/>
            <person name="Hossain M.Z."/>
            <person name="Ahmed R."/>
            <person name="Khan M.M."/>
            <person name="Islam R."/>
            <person name="Rashid M.M."/>
            <person name="Khan S.A."/>
            <person name="Rahman M.S."/>
            <person name="Alam M."/>
        </authorList>
    </citation>
    <scope>NUCLEOTIDE SEQUENCE [LARGE SCALE GENOMIC DNA]</scope>
    <source>
        <strain evidence="2">cv. CVL-1</strain>
        <tissue evidence="1">Whole seedling</tissue>
    </source>
</reference>
<accession>A0A1R3GQS3</accession>
<evidence type="ECO:0000313" key="2">
    <source>
        <dbReference type="Proteomes" id="UP000188268"/>
    </source>
</evidence>
<evidence type="ECO:0000313" key="1">
    <source>
        <dbReference type="EMBL" id="OMO60443.1"/>
    </source>
</evidence>
<protein>
    <submittedName>
        <fullName evidence="1">Uncharacterized protein</fullName>
    </submittedName>
</protein>
<sequence length="96" mass="11338">MDCKGIEAVAIRVSSFRREDYNNRRAFLRSYPLDWGDDEGNNEDTVRVKKESTRKKQAKKIIESVFDWSGEKVVILRKFKHKLTVYVIACIPIRFK</sequence>
<gene>
    <name evidence="1" type="ORF">CCACVL1_24133</name>
</gene>